<name>A0A4V0NH34_SORCE</name>
<evidence type="ECO:0000313" key="3">
    <source>
        <dbReference type="EMBL" id="AUX35282.1"/>
    </source>
</evidence>
<feature type="compositionally biased region" description="Basic and acidic residues" evidence="1">
    <location>
        <begin position="605"/>
        <end position="628"/>
    </location>
</feature>
<evidence type="ECO:0000256" key="1">
    <source>
        <dbReference type="SAM" id="MobiDB-lite"/>
    </source>
</evidence>
<dbReference type="Pfam" id="PF13646">
    <property type="entry name" value="HEAT_2"/>
    <property type="match status" value="1"/>
</dbReference>
<dbReference type="Gene3D" id="1.25.10.10">
    <property type="entry name" value="Leucine-rich Repeat Variant"/>
    <property type="match status" value="1"/>
</dbReference>
<proteinExistence type="predicted"/>
<feature type="compositionally biased region" description="Basic and acidic residues" evidence="1">
    <location>
        <begin position="635"/>
        <end position="647"/>
    </location>
</feature>
<dbReference type="InterPro" id="IPR016024">
    <property type="entry name" value="ARM-type_fold"/>
</dbReference>
<dbReference type="InterPro" id="IPR011989">
    <property type="entry name" value="ARM-like"/>
</dbReference>
<dbReference type="GO" id="GO:0030488">
    <property type="term" value="P:tRNA methylation"/>
    <property type="evidence" value="ECO:0007669"/>
    <property type="project" value="TreeGrafter"/>
</dbReference>
<dbReference type="Pfam" id="PF01170">
    <property type="entry name" value="UPF0020"/>
    <property type="match status" value="1"/>
</dbReference>
<dbReference type="InterPro" id="IPR000241">
    <property type="entry name" value="RlmKL-like_Mtase"/>
</dbReference>
<feature type="region of interest" description="Disordered" evidence="1">
    <location>
        <begin position="567"/>
        <end position="653"/>
    </location>
</feature>
<gene>
    <name evidence="3" type="ORF">SOCE836_074730</name>
</gene>
<dbReference type="PANTHER" id="PTHR14911:SF13">
    <property type="entry name" value="TRNA (GUANINE(6)-N2)-METHYLTRANSFERASE THUMP3"/>
    <property type="match status" value="1"/>
</dbReference>
<evidence type="ECO:0000259" key="2">
    <source>
        <dbReference type="Pfam" id="PF01170"/>
    </source>
</evidence>
<dbReference type="GO" id="GO:0016423">
    <property type="term" value="F:tRNA (guanine) methyltransferase activity"/>
    <property type="evidence" value="ECO:0007669"/>
    <property type="project" value="TreeGrafter"/>
</dbReference>
<dbReference type="Proteomes" id="UP000295497">
    <property type="component" value="Chromosome"/>
</dbReference>
<sequence>MTGGIPNENVEIRDPMSSPATPDPDLQRALSDPGFTPGRRHFAALIALLEAAGEPAELAERALRRAGAAALPTALDRAAAAPPSLRAPLTRLVGKLMAAAPLEPEIAGRARDYLVARLRDDDRRTRRMAAVALGKPPAADVDRPLVEQALAEAARGERSPDVRRALIDALGKVGGGAALDVLAELGGDDDTAGVRARAELLARRTLTRGEPSEIAGDRAPERPVRVAVRCRRGLEAILAEELAALDRGAPGGALVPELRSDACGGTRVEVMLSGRLDALFGARTMLSFALPLPLRKLDPGADLAAAVAERLLSRESREILGRFTNGAVRYRIDWAGGGKRRAAVFRAAAAVESEAPELVNDPTQSTWDVVVYEGAGRVRVELAPRLPDPRFAYRRGDVPAASHPTIAAALARIAGARADDVVWDPFVGSGLELCERALLGPYRRLVGSDRDPRALAVARENLDAAGARGAELLQRDAHGAPPPGDAPTLILTNPPLGRRVERTGDLEAQLERFVEGAARALAPGGRLVWISPFAERTEATARRSGLRPEALQRVDMGGFDAQIQSFHKAEARPQASRGRGDGRRGDRLDPARPGRAGRGPQQAELRGEQHRPRRQEQRHDHRDDHPEPPRAVGRRVGEHGVVDLAEGRRRRRG</sequence>
<feature type="region of interest" description="Disordered" evidence="1">
    <location>
        <begin position="1"/>
        <end position="34"/>
    </location>
</feature>
<dbReference type="Gene3D" id="3.40.50.150">
    <property type="entry name" value="Vaccinia Virus protein VP39"/>
    <property type="match status" value="1"/>
</dbReference>
<dbReference type="EMBL" id="CP012672">
    <property type="protein sequence ID" value="AUX35282.1"/>
    <property type="molecule type" value="Genomic_DNA"/>
</dbReference>
<reference evidence="3 4" key="1">
    <citation type="submission" date="2015-09" db="EMBL/GenBank/DDBJ databases">
        <title>Sorangium comparison.</title>
        <authorList>
            <person name="Zaburannyi N."/>
            <person name="Bunk B."/>
            <person name="Overmann J."/>
            <person name="Mueller R."/>
        </authorList>
    </citation>
    <scope>NUCLEOTIDE SEQUENCE [LARGE SCALE GENOMIC DNA]</scope>
    <source>
        <strain evidence="3 4">So ce836</strain>
    </source>
</reference>
<protein>
    <recommendedName>
        <fullName evidence="2">Ribosomal RNA large subunit methyltransferase K/L-like methyltransferase domain-containing protein</fullName>
    </recommendedName>
</protein>
<accession>A0A4V0NH34</accession>
<dbReference type="SUPFAM" id="SSF48371">
    <property type="entry name" value="ARM repeat"/>
    <property type="match status" value="1"/>
</dbReference>
<dbReference type="CDD" id="cd02440">
    <property type="entry name" value="AdoMet_MTases"/>
    <property type="match status" value="1"/>
</dbReference>
<dbReference type="PANTHER" id="PTHR14911">
    <property type="entry name" value="THUMP DOMAIN-CONTAINING"/>
    <property type="match status" value="1"/>
</dbReference>
<organism evidence="3 4">
    <name type="scientific">Sorangium cellulosum</name>
    <name type="common">Polyangium cellulosum</name>
    <dbReference type="NCBI Taxonomy" id="56"/>
    <lineage>
        <taxon>Bacteria</taxon>
        <taxon>Pseudomonadati</taxon>
        <taxon>Myxococcota</taxon>
        <taxon>Polyangia</taxon>
        <taxon>Polyangiales</taxon>
        <taxon>Polyangiaceae</taxon>
        <taxon>Sorangium</taxon>
    </lineage>
</organism>
<dbReference type="InterPro" id="IPR029063">
    <property type="entry name" value="SAM-dependent_MTases_sf"/>
</dbReference>
<dbReference type="AlphaFoldDB" id="A0A4V0NH34"/>
<feature type="domain" description="Ribosomal RNA large subunit methyltransferase K/L-like methyltransferase" evidence="2">
    <location>
        <begin position="393"/>
        <end position="558"/>
    </location>
</feature>
<evidence type="ECO:0000313" key="4">
    <source>
        <dbReference type="Proteomes" id="UP000295497"/>
    </source>
</evidence>
<dbReference type="SUPFAM" id="SSF53335">
    <property type="entry name" value="S-adenosyl-L-methionine-dependent methyltransferases"/>
    <property type="match status" value="1"/>
</dbReference>
<feature type="compositionally biased region" description="Basic and acidic residues" evidence="1">
    <location>
        <begin position="578"/>
        <end position="592"/>
    </location>
</feature>